<dbReference type="Pfam" id="PF00583">
    <property type="entry name" value="Acetyltransf_1"/>
    <property type="match status" value="1"/>
</dbReference>
<feature type="binding site" evidence="4">
    <location>
        <begin position="241"/>
        <end position="243"/>
    </location>
    <ligand>
        <name>acetyl-CoA</name>
        <dbReference type="ChEBI" id="CHEBI:57288"/>
        <label>2</label>
    </ligand>
</feature>
<keyword evidence="3 4" id="KW-0012">Acyltransferase</keyword>
<comment type="caution">
    <text evidence="4">Lacks conserved residue(s) required for the propagation of feature annotation.</text>
</comment>
<feature type="binding site" evidence="4">
    <location>
        <begin position="248"/>
        <end position="254"/>
    </location>
    <ligand>
        <name>acetyl-CoA</name>
        <dbReference type="ChEBI" id="CHEBI:57288"/>
        <label>2</label>
    </ligand>
</feature>
<evidence type="ECO:0000313" key="7">
    <source>
        <dbReference type="Proteomes" id="UP001500730"/>
    </source>
</evidence>
<feature type="binding site" evidence="4">
    <location>
        <begin position="84"/>
        <end position="86"/>
    </location>
    <ligand>
        <name>acetyl-CoA</name>
        <dbReference type="ChEBI" id="CHEBI:57288"/>
        <label>1</label>
    </ligand>
</feature>
<evidence type="ECO:0000256" key="4">
    <source>
        <dbReference type="HAMAP-Rule" id="MF_01698"/>
    </source>
</evidence>
<feature type="binding site" evidence="4">
    <location>
        <position position="41"/>
    </location>
    <ligand>
        <name>1D-myo-inositol 2-(L-cysteinylamino)-2-deoxy-alpha-D-glucopyranoside</name>
        <dbReference type="ChEBI" id="CHEBI:58887"/>
    </ligand>
</feature>
<name>A0ABP5XVL8_9MICO</name>
<feature type="binding site" evidence="4">
    <location>
        <position position="227"/>
    </location>
    <ligand>
        <name>1D-myo-inositol 2-(L-cysteinylamino)-2-deoxy-alpha-D-glucopyranoside</name>
        <dbReference type="ChEBI" id="CHEBI:58887"/>
    </ligand>
</feature>
<evidence type="ECO:0000259" key="5">
    <source>
        <dbReference type="PROSITE" id="PS51186"/>
    </source>
</evidence>
<feature type="binding site" evidence="4">
    <location>
        <position position="185"/>
    </location>
    <ligand>
        <name>1D-myo-inositol 2-(L-cysteinylamino)-2-deoxy-alpha-D-glucopyranoside</name>
        <dbReference type="ChEBI" id="CHEBI:58887"/>
    </ligand>
</feature>
<keyword evidence="1 4" id="KW-0808">Transferase</keyword>
<proteinExistence type="inferred from homology"/>
<keyword evidence="2 4" id="KW-0677">Repeat</keyword>
<organism evidence="6 7">
    <name type="scientific">Terrabacter carboxydivorans</name>
    <dbReference type="NCBI Taxonomy" id="619730"/>
    <lineage>
        <taxon>Bacteria</taxon>
        <taxon>Bacillati</taxon>
        <taxon>Actinomycetota</taxon>
        <taxon>Actinomycetes</taxon>
        <taxon>Micrococcales</taxon>
        <taxon>Intrasporangiaceae</taxon>
        <taxon>Terrabacter</taxon>
    </lineage>
</organism>
<evidence type="ECO:0000256" key="1">
    <source>
        <dbReference type="ARBA" id="ARBA00022679"/>
    </source>
</evidence>
<feature type="domain" description="N-acetyltransferase" evidence="5">
    <location>
        <begin position="158"/>
        <end position="312"/>
    </location>
</feature>
<feature type="binding site" evidence="4">
    <location>
        <position position="237"/>
    </location>
    <ligand>
        <name>1D-myo-inositol 2-(L-cysteinylamino)-2-deoxy-alpha-D-glucopyranoside</name>
        <dbReference type="ChEBI" id="CHEBI:58887"/>
    </ligand>
</feature>
<evidence type="ECO:0000256" key="2">
    <source>
        <dbReference type="ARBA" id="ARBA00022737"/>
    </source>
</evidence>
<accession>A0ABP5XVL8</accession>
<gene>
    <name evidence="4 6" type="primary">mshD</name>
    <name evidence="6" type="ORF">GCM10009858_03790</name>
</gene>
<comment type="similarity">
    <text evidence="4">Belongs to the acetyltransferase family. MshD subfamily.</text>
</comment>
<dbReference type="SUPFAM" id="SSF55729">
    <property type="entry name" value="Acyl-CoA N-acyltransferases (Nat)"/>
    <property type="match status" value="1"/>
</dbReference>
<dbReference type="InterPro" id="IPR050832">
    <property type="entry name" value="Bact_Acetyltransf"/>
</dbReference>
<keyword evidence="7" id="KW-1185">Reference proteome</keyword>
<dbReference type="NCBIfam" id="TIGR03448">
    <property type="entry name" value="mycothiol_MshD"/>
    <property type="match status" value="1"/>
</dbReference>
<feature type="binding site" evidence="4">
    <location>
        <begin position="280"/>
        <end position="285"/>
    </location>
    <ligand>
        <name>acetyl-CoA</name>
        <dbReference type="ChEBI" id="CHEBI:57288"/>
        <label>2</label>
    </ligand>
</feature>
<comment type="caution">
    <text evidence="6">The sequence shown here is derived from an EMBL/GenBank/DDBJ whole genome shotgun (WGS) entry which is preliminary data.</text>
</comment>
<comment type="function">
    <text evidence="4">Catalyzes the transfer of acetyl from acetyl-CoA to desacetylmycothiol (Cys-GlcN-Ins) to form mycothiol.</text>
</comment>
<sequence>MPRPTVALRDAQHPLTTEESAAVLALAADAAAVDGSQALSEQFRLSVRSREHDGVDHLLATDASGGLVGYAQARTGEGAPSGELVVAPAARRSGVGSALLASLPDGTRVWSHATGDAAVAAAGFARANGLEAVRSLHVMGRSLREGPAWPAAQLDPRYAVRSFEPGRDEDAWLALNAAAFAHHPEQGSLRRADLDQRMAEPWWDPAGLILVVEADSPDVLAASHWTKVDPPGGDVGEVYVVAVSPDRQGQGLGRAVTVLGLDHLRSLGLDRVVLYVDEDNVAAVRTYAALGFTDVEVHRQYARATPPGTPSPALPG</sequence>
<evidence type="ECO:0000313" key="6">
    <source>
        <dbReference type="EMBL" id="GAA2469725.1"/>
    </source>
</evidence>
<dbReference type="PROSITE" id="PS51186">
    <property type="entry name" value="GNAT"/>
    <property type="match status" value="1"/>
</dbReference>
<dbReference type="InterPro" id="IPR000182">
    <property type="entry name" value="GNAT_dom"/>
</dbReference>
<feature type="binding site" evidence="4">
    <location>
        <position position="275"/>
    </location>
    <ligand>
        <name>1D-myo-inositol 2-(L-cysteinylamino)-2-deoxy-alpha-D-glucopyranoside</name>
        <dbReference type="ChEBI" id="CHEBI:58887"/>
    </ligand>
</feature>
<dbReference type="PANTHER" id="PTHR43877">
    <property type="entry name" value="AMINOALKYLPHOSPHONATE N-ACETYLTRANSFERASE-RELATED-RELATED"/>
    <property type="match status" value="1"/>
</dbReference>
<reference evidence="7" key="1">
    <citation type="journal article" date="2019" name="Int. J. Syst. Evol. Microbiol.">
        <title>The Global Catalogue of Microorganisms (GCM) 10K type strain sequencing project: providing services to taxonomists for standard genome sequencing and annotation.</title>
        <authorList>
            <consortium name="The Broad Institute Genomics Platform"/>
            <consortium name="The Broad Institute Genome Sequencing Center for Infectious Disease"/>
            <person name="Wu L."/>
            <person name="Ma J."/>
        </authorList>
    </citation>
    <scope>NUCLEOTIDE SEQUENCE [LARGE SCALE GENOMIC DNA]</scope>
    <source>
        <strain evidence="7">JCM 16259</strain>
    </source>
</reference>
<dbReference type="InterPro" id="IPR017813">
    <property type="entry name" value="Mycothiol_AcTrfase"/>
</dbReference>
<dbReference type="Gene3D" id="3.40.630.30">
    <property type="match status" value="1"/>
</dbReference>
<evidence type="ECO:0000256" key="3">
    <source>
        <dbReference type="ARBA" id="ARBA00023315"/>
    </source>
</evidence>
<protein>
    <recommendedName>
        <fullName evidence="4">Mycothiol acetyltransferase</fullName>
        <shortName evidence="4">MSH acetyltransferase</shortName>
        <ecNumber evidence="4">2.3.1.189</ecNumber>
    </recommendedName>
    <alternativeName>
        <fullName evidence="4">Mycothiol synthase</fullName>
    </alternativeName>
</protein>
<dbReference type="EC" id="2.3.1.189" evidence="4"/>
<dbReference type="Proteomes" id="UP001500730">
    <property type="component" value="Unassembled WGS sequence"/>
</dbReference>
<dbReference type="CDD" id="cd04301">
    <property type="entry name" value="NAT_SF"/>
    <property type="match status" value="1"/>
</dbReference>
<dbReference type="PIRSF" id="PIRSF021524">
    <property type="entry name" value="MSH_acetyltransferase"/>
    <property type="match status" value="1"/>
</dbReference>
<dbReference type="RefSeq" id="WP_344252419.1">
    <property type="nucleotide sequence ID" value="NZ_BAAARE010000001.1"/>
</dbReference>
<dbReference type="InterPro" id="IPR016181">
    <property type="entry name" value="Acyl_CoA_acyltransferase"/>
</dbReference>
<comment type="subunit">
    <text evidence="4">Monomer.</text>
</comment>
<dbReference type="HAMAP" id="MF_01698">
    <property type="entry name" value="MshD"/>
    <property type="match status" value="1"/>
</dbReference>
<dbReference type="EMBL" id="BAAARE010000001">
    <property type="protein sequence ID" value="GAA2469725.1"/>
    <property type="molecule type" value="Genomic_DNA"/>
</dbReference>
<comment type="catalytic activity">
    <reaction evidence="4">
        <text>1D-myo-inositol 2-(L-cysteinylamino)-2-deoxy-alpha-D-glucopyranoside + acetyl-CoA = mycothiol + CoA + H(+)</text>
        <dbReference type="Rhea" id="RHEA:26172"/>
        <dbReference type="ChEBI" id="CHEBI:15378"/>
        <dbReference type="ChEBI" id="CHEBI:16768"/>
        <dbReference type="ChEBI" id="CHEBI:57287"/>
        <dbReference type="ChEBI" id="CHEBI:57288"/>
        <dbReference type="ChEBI" id="CHEBI:58887"/>
        <dbReference type="EC" id="2.3.1.189"/>
    </reaction>
</comment>